<protein>
    <submittedName>
        <fullName evidence="1">Uncharacterized protein</fullName>
    </submittedName>
</protein>
<dbReference type="EMBL" id="HBUF01619777">
    <property type="protein sequence ID" value="CAG6780738.1"/>
    <property type="molecule type" value="Transcribed_RNA"/>
</dbReference>
<reference evidence="1" key="1">
    <citation type="submission" date="2021-05" db="EMBL/GenBank/DDBJ databases">
        <authorList>
            <person name="Alioto T."/>
            <person name="Alioto T."/>
            <person name="Gomez Garrido J."/>
        </authorList>
    </citation>
    <scope>NUCLEOTIDE SEQUENCE</scope>
</reference>
<name>A0A8D9B8S0_9HEMI</name>
<accession>A0A8D9B8S0</accession>
<organism evidence="1">
    <name type="scientific">Cacopsylla melanoneura</name>
    <dbReference type="NCBI Taxonomy" id="428564"/>
    <lineage>
        <taxon>Eukaryota</taxon>
        <taxon>Metazoa</taxon>
        <taxon>Ecdysozoa</taxon>
        <taxon>Arthropoda</taxon>
        <taxon>Hexapoda</taxon>
        <taxon>Insecta</taxon>
        <taxon>Pterygota</taxon>
        <taxon>Neoptera</taxon>
        <taxon>Paraneoptera</taxon>
        <taxon>Hemiptera</taxon>
        <taxon>Sternorrhyncha</taxon>
        <taxon>Psylloidea</taxon>
        <taxon>Psyllidae</taxon>
        <taxon>Psyllinae</taxon>
        <taxon>Cacopsylla</taxon>
    </lineage>
</organism>
<sequence>MTEIQKDNFVLILSFNSSERKGTKSPRRNKFGLHKTDNLLSPCVYTMRNCTPQSIIIQNKKDKEEVTKPKKFEVEKTHRLKRGQSMLPVPLRPYKRMSM</sequence>
<dbReference type="AlphaFoldDB" id="A0A8D9B8S0"/>
<proteinExistence type="predicted"/>
<evidence type="ECO:0000313" key="1">
    <source>
        <dbReference type="EMBL" id="CAG6780738.1"/>
    </source>
</evidence>